<evidence type="ECO:0000256" key="1">
    <source>
        <dbReference type="SAM" id="Phobius"/>
    </source>
</evidence>
<reference evidence="2 3" key="1">
    <citation type="journal article" date="2016" name="Nat. Commun.">
        <title>Thousands of microbial genomes shed light on interconnected biogeochemical processes in an aquifer system.</title>
        <authorList>
            <person name="Anantharaman K."/>
            <person name="Brown C.T."/>
            <person name="Hug L.A."/>
            <person name="Sharon I."/>
            <person name="Castelle C.J."/>
            <person name="Probst A.J."/>
            <person name="Thomas B.C."/>
            <person name="Singh A."/>
            <person name="Wilkins M.J."/>
            <person name="Karaoz U."/>
            <person name="Brodie E.L."/>
            <person name="Williams K.H."/>
            <person name="Hubbard S.S."/>
            <person name="Banfield J.F."/>
        </authorList>
    </citation>
    <scope>NUCLEOTIDE SEQUENCE [LARGE SCALE GENOMIC DNA]</scope>
</reference>
<sequence length="227" mass="25638">MSTKPIEFSRIFLIFLVLFIGVAALYYFFVYKENGSASSGVNSFDECAEAGYPILETYPLQCKTSKGETFVQEVREPIISESWETYFGTTFSFQYPVSWNPQPTELTPGSITETVDLGIPGVEVDKTMGYSALTELEKPDDVAEESTIELDNTSAVKWIRKGTGYVSYDYYITKENIFNIHVTVPEENTDLEDKLDYIISSLIFYEQQPAVLDSGDTETQETTEPEL</sequence>
<feature type="transmembrane region" description="Helical" evidence="1">
    <location>
        <begin position="12"/>
        <end position="29"/>
    </location>
</feature>
<accession>A0A1F4VI33</accession>
<dbReference type="AlphaFoldDB" id="A0A1F4VI33"/>
<keyword evidence="1" id="KW-1133">Transmembrane helix</keyword>
<name>A0A1F4VI33_UNCKA</name>
<organism evidence="2 3">
    <name type="scientific">candidate division WWE3 bacterium RIFCSPLOWO2_01_FULL_41_9</name>
    <dbReference type="NCBI Taxonomy" id="1802626"/>
    <lineage>
        <taxon>Bacteria</taxon>
        <taxon>Katanobacteria</taxon>
    </lineage>
</organism>
<evidence type="ECO:0000313" key="2">
    <source>
        <dbReference type="EMBL" id="OGC56892.1"/>
    </source>
</evidence>
<dbReference type="EMBL" id="MEVJ01000038">
    <property type="protein sequence ID" value="OGC56892.1"/>
    <property type="molecule type" value="Genomic_DNA"/>
</dbReference>
<protein>
    <submittedName>
        <fullName evidence="2">Uncharacterized protein</fullName>
    </submittedName>
</protein>
<dbReference type="Proteomes" id="UP000178346">
    <property type="component" value="Unassembled WGS sequence"/>
</dbReference>
<evidence type="ECO:0000313" key="3">
    <source>
        <dbReference type="Proteomes" id="UP000178346"/>
    </source>
</evidence>
<gene>
    <name evidence="2" type="ORF">A2976_00535</name>
</gene>
<keyword evidence="1" id="KW-0812">Transmembrane</keyword>
<proteinExistence type="predicted"/>
<comment type="caution">
    <text evidence="2">The sequence shown here is derived from an EMBL/GenBank/DDBJ whole genome shotgun (WGS) entry which is preliminary data.</text>
</comment>
<keyword evidence="1" id="KW-0472">Membrane</keyword>